<evidence type="ECO:0000313" key="2">
    <source>
        <dbReference type="EMBL" id="KAJ5324915.1"/>
    </source>
</evidence>
<proteinExistence type="predicted"/>
<sequence length="107" mass="11410">MSDPRLIDMEPGGESTQYESIREFTIPPAKQTGQLGVGDPHTESELNTGIQPVQDGTASRDEYDNAQKLGMGQINENKDRDFDTKGDAAAAKARRLQGYGPGSGVGA</sequence>
<evidence type="ECO:0000256" key="1">
    <source>
        <dbReference type="SAM" id="MobiDB-lite"/>
    </source>
</evidence>
<protein>
    <submittedName>
        <fullName evidence="2">Uncharacterized protein</fullName>
    </submittedName>
</protein>
<feature type="region of interest" description="Disordered" evidence="1">
    <location>
        <begin position="29"/>
        <end position="107"/>
    </location>
</feature>
<comment type="caution">
    <text evidence="2">The sequence shown here is derived from an EMBL/GenBank/DDBJ whole genome shotgun (WGS) entry which is preliminary data.</text>
</comment>
<keyword evidence="3" id="KW-1185">Reference proteome</keyword>
<evidence type="ECO:0000313" key="3">
    <source>
        <dbReference type="Proteomes" id="UP001147746"/>
    </source>
</evidence>
<reference evidence="2" key="1">
    <citation type="submission" date="2022-12" db="EMBL/GenBank/DDBJ databases">
        <authorList>
            <person name="Petersen C."/>
        </authorList>
    </citation>
    <scope>NUCLEOTIDE SEQUENCE</scope>
    <source>
        <strain evidence="2">IBT 21472</strain>
    </source>
</reference>
<name>A0A9W9Q5J5_9EURO</name>
<organism evidence="2 3">
    <name type="scientific">Penicillium atrosanguineum</name>
    <dbReference type="NCBI Taxonomy" id="1132637"/>
    <lineage>
        <taxon>Eukaryota</taxon>
        <taxon>Fungi</taxon>
        <taxon>Dikarya</taxon>
        <taxon>Ascomycota</taxon>
        <taxon>Pezizomycotina</taxon>
        <taxon>Eurotiomycetes</taxon>
        <taxon>Eurotiomycetidae</taxon>
        <taxon>Eurotiales</taxon>
        <taxon>Aspergillaceae</taxon>
        <taxon>Penicillium</taxon>
    </lineage>
</organism>
<gene>
    <name evidence="2" type="ORF">N7476_003515</name>
</gene>
<dbReference type="EMBL" id="JAPZBO010000002">
    <property type="protein sequence ID" value="KAJ5324915.1"/>
    <property type="molecule type" value="Genomic_DNA"/>
</dbReference>
<dbReference type="Proteomes" id="UP001147746">
    <property type="component" value="Unassembled WGS sequence"/>
</dbReference>
<dbReference type="OrthoDB" id="5386823at2759"/>
<feature type="compositionally biased region" description="Polar residues" evidence="1">
    <location>
        <begin position="45"/>
        <end position="57"/>
    </location>
</feature>
<feature type="compositionally biased region" description="Basic and acidic residues" evidence="1">
    <location>
        <begin position="76"/>
        <end position="86"/>
    </location>
</feature>
<reference evidence="2" key="2">
    <citation type="journal article" date="2023" name="IMA Fungus">
        <title>Comparative genomic study of the Penicillium genus elucidates a diverse pangenome and 15 lateral gene transfer events.</title>
        <authorList>
            <person name="Petersen C."/>
            <person name="Sorensen T."/>
            <person name="Nielsen M.R."/>
            <person name="Sondergaard T.E."/>
            <person name="Sorensen J.L."/>
            <person name="Fitzpatrick D.A."/>
            <person name="Frisvad J.C."/>
            <person name="Nielsen K.L."/>
        </authorList>
    </citation>
    <scope>NUCLEOTIDE SEQUENCE</scope>
    <source>
        <strain evidence="2">IBT 21472</strain>
    </source>
</reference>
<dbReference type="AlphaFoldDB" id="A0A9W9Q5J5"/>
<accession>A0A9W9Q5J5</accession>